<evidence type="ECO:0000256" key="6">
    <source>
        <dbReference type="ARBA" id="ARBA00023288"/>
    </source>
</evidence>
<dbReference type="GO" id="GO:0005886">
    <property type="term" value="C:plasma membrane"/>
    <property type="evidence" value="ECO:0007669"/>
    <property type="project" value="UniProtKB-SubCell"/>
</dbReference>
<sequence length="352" mass="37428">MKTWFKSTAGLMLAATLVLSGCGTKPAPQEAANGGSKPTESTAGASKKGEKFNIGMVTDIGGVNDKSFNQSAWEGLNELKKETGANVKYLQSKSDADFIPHLNSYVKDKYNLVWGIGFLMGDAIKTVAAQNPKSNFAIIDNVVEGPNVESVTFAEQEGAYLTGVVAGLMTKTNKIGFVGGLKIPVIERFEVGFKAGVAAVNPNAKVTINYTASFDKPDLGKAAAATIYNDGADIIFHAAGATGNGVFNEAKDRVKAGKKVWVIGVDKDQSLEFGDDVTLTSMVKRVDKAVKRVSMEVIDGKFQGGKNIVLGLKDDGVGLPETSKKNVPADVLKKVDEYKEKIVKGEIKIPEK</sequence>
<accession>A0A1G4QIV8</accession>
<gene>
    <name evidence="10" type="ORF">SAMN04487970_100797</name>
</gene>
<dbReference type="PANTHER" id="PTHR34296">
    <property type="entry name" value="TRANSCRIPTIONAL ACTIVATOR PROTEIN MED"/>
    <property type="match status" value="1"/>
</dbReference>
<feature type="signal peptide" evidence="8">
    <location>
        <begin position="1"/>
        <end position="20"/>
    </location>
</feature>
<dbReference type="PANTHER" id="PTHR34296:SF2">
    <property type="entry name" value="ABC TRANSPORTER GUANOSINE-BINDING PROTEIN NUPN"/>
    <property type="match status" value="1"/>
</dbReference>
<dbReference type="SUPFAM" id="SSF53822">
    <property type="entry name" value="Periplasmic binding protein-like I"/>
    <property type="match status" value="1"/>
</dbReference>
<feature type="domain" description="ABC transporter substrate-binding protein PnrA-like" evidence="9">
    <location>
        <begin position="55"/>
        <end position="351"/>
    </location>
</feature>
<protein>
    <submittedName>
        <fullName evidence="10">Basic membrane protein A</fullName>
    </submittedName>
</protein>
<evidence type="ECO:0000256" key="4">
    <source>
        <dbReference type="ARBA" id="ARBA00022729"/>
    </source>
</evidence>
<dbReference type="AlphaFoldDB" id="A0A1G4QIV8"/>
<keyword evidence="3" id="KW-1003">Cell membrane</keyword>
<evidence type="ECO:0000313" key="10">
    <source>
        <dbReference type="EMBL" id="SCW44385.1"/>
    </source>
</evidence>
<dbReference type="Gene3D" id="3.40.50.2300">
    <property type="match status" value="2"/>
</dbReference>
<organism evidence="10 11">
    <name type="scientific">Paenibacillus tianmuensis</name>
    <dbReference type="NCBI Taxonomy" id="624147"/>
    <lineage>
        <taxon>Bacteria</taxon>
        <taxon>Bacillati</taxon>
        <taxon>Bacillota</taxon>
        <taxon>Bacilli</taxon>
        <taxon>Bacillales</taxon>
        <taxon>Paenibacillaceae</taxon>
        <taxon>Paenibacillus</taxon>
    </lineage>
</organism>
<keyword evidence="11" id="KW-1185">Reference proteome</keyword>
<keyword evidence="6" id="KW-0449">Lipoprotein</keyword>
<evidence type="ECO:0000256" key="8">
    <source>
        <dbReference type="SAM" id="SignalP"/>
    </source>
</evidence>
<dbReference type="InterPro" id="IPR003760">
    <property type="entry name" value="PnrA-like"/>
</dbReference>
<evidence type="ECO:0000256" key="3">
    <source>
        <dbReference type="ARBA" id="ARBA00022475"/>
    </source>
</evidence>
<feature type="region of interest" description="Disordered" evidence="7">
    <location>
        <begin position="26"/>
        <end position="48"/>
    </location>
</feature>
<comment type="similarity">
    <text evidence="2">Belongs to the BMP lipoprotein family.</text>
</comment>
<evidence type="ECO:0000256" key="2">
    <source>
        <dbReference type="ARBA" id="ARBA00008610"/>
    </source>
</evidence>
<proteinExistence type="inferred from homology"/>
<comment type="subcellular location">
    <subcellularLocation>
        <location evidence="1">Cell membrane</location>
        <topology evidence="1">Lipid-anchor</topology>
    </subcellularLocation>
</comment>
<dbReference type="Proteomes" id="UP000198601">
    <property type="component" value="Unassembled WGS sequence"/>
</dbReference>
<keyword evidence="5" id="KW-0472">Membrane</keyword>
<dbReference type="EMBL" id="FMTT01000007">
    <property type="protein sequence ID" value="SCW44385.1"/>
    <property type="molecule type" value="Genomic_DNA"/>
</dbReference>
<dbReference type="RefSeq" id="WP_090669019.1">
    <property type="nucleotide sequence ID" value="NZ_FMTT01000007.1"/>
</dbReference>
<evidence type="ECO:0000256" key="7">
    <source>
        <dbReference type="SAM" id="MobiDB-lite"/>
    </source>
</evidence>
<dbReference type="InterPro" id="IPR050957">
    <property type="entry name" value="BMP_lipoprotein"/>
</dbReference>
<reference evidence="11" key="1">
    <citation type="submission" date="2016-10" db="EMBL/GenBank/DDBJ databases">
        <authorList>
            <person name="Varghese N."/>
            <person name="Submissions S."/>
        </authorList>
    </citation>
    <scope>NUCLEOTIDE SEQUENCE [LARGE SCALE GENOMIC DNA]</scope>
    <source>
        <strain evidence="11">CGMCC 1.8946</strain>
    </source>
</reference>
<dbReference type="PROSITE" id="PS51257">
    <property type="entry name" value="PROKAR_LIPOPROTEIN"/>
    <property type="match status" value="1"/>
</dbReference>
<dbReference type="OrthoDB" id="9784230at2"/>
<feature type="chain" id="PRO_5038611549" evidence="8">
    <location>
        <begin position="21"/>
        <end position="352"/>
    </location>
</feature>
<name>A0A1G4QIV8_9BACL</name>
<evidence type="ECO:0000259" key="9">
    <source>
        <dbReference type="Pfam" id="PF02608"/>
    </source>
</evidence>
<evidence type="ECO:0000256" key="5">
    <source>
        <dbReference type="ARBA" id="ARBA00023136"/>
    </source>
</evidence>
<evidence type="ECO:0000256" key="1">
    <source>
        <dbReference type="ARBA" id="ARBA00004193"/>
    </source>
</evidence>
<dbReference type="CDD" id="cd06354">
    <property type="entry name" value="PBP1_PrnA-like"/>
    <property type="match status" value="1"/>
</dbReference>
<dbReference type="Pfam" id="PF02608">
    <property type="entry name" value="Bmp"/>
    <property type="match status" value="1"/>
</dbReference>
<keyword evidence="4 8" id="KW-0732">Signal</keyword>
<dbReference type="InterPro" id="IPR028082">
    <property type="entry name" value="Peripla_BP_I"/>
</dbReference>
<dbReference type="STRING" id="624147.SAMN04487970_100797"/>
<evidence type="ECO:0000313" key="11">
    <source>
        <dbReference type="Proteomes" id="UP000198601"/>
    </source>
</evidence>